<evidence type="ECO:0000313" key="1">
    <source>
        <dbReference type="EMBL" id="CAL8075264.1"/>
    </source>
</evidence>
<dbReference type="EMBL" id="CAXLJM020000007">
    <property type="protein sequence ID" value="CAL8075264.1"/>
    <property type="molecule type" value="Genomic_DNA"/>
</dbReference>
<accession>A0ABP1PW55</accession>
<sequence>MALPTARRPKEVEEELQAELEAKQREFLKFPLDPKKLFMETMKTWYTELSQKEKSCLTRRKLKRKAVAYCYPRKMVYDRLPLDWVKRLQMECGLKFYEKPKRKPNPVAENKFQNQTSLIDACPSSPSSASSDSSMFRTVCDSKVKSQTADDVDRLIKQAQKSKVKKFMDLSSEPPPPQWLKAYADGMVLPRVLRTFSTEDTNILFWDYAPNLQDRDGKVVNMVPLPRINLLDIKDLNKKPTFYEHLKHFVADK</sequence>
<reference evidence="1 2" key="1">
    <citation type="submission" date="2024-08" db="EMBL/GenBank/DDBJ databases">
        <authorList>
            <person name="Cucini C."/>
            <person name="Frati F."/>
        </authorList>
    </citation>
    <scope>NUCLEOTIDE SEQUENCE [LARGE SCALE GENOMIC DNA]</scope>
</reference>
<gene>
    <name evidence="1" type="ORF">ODALV1_LOCUS3121</name>
</gene>
<proteinExistence type="predicted"/>
<dbReference type="Proteomes" id="UP001642540">
    <property type="component" value="Unassembled WGS sequence"/>
</dbReference>
<keyword evidence="2" id="KW-1185">Reference proteome</keyword>
<evidence type="ECO:0000313" key="2">
    <source>
        <dbReference type="Proteomes" id="UP001642540"/>
    </source>
</evidence>
<name>A0ABP1PW55_9HEXA</name>
<comment type="caution">
    <text evidence="1">The sequence shown here is derived from an EMBL/GenBank/DDBJ whole genome shotgun (WGS) entry which is preliminary data.</text>
</comment>
<protein>
    <submittedName>
        <fullName evidence="1">Uncharacterized protein</fullName>
    </submittedName>
</protein>
<organism evidence="1 2">
    <name type="scientific">Orchesella dallaii</name>
    <dbReference type="NCBI Taxonomy" id="48710"/>
    <lineage>
        <taxon>Eukaryota</taxon>
        <taxon>Metazoa</taxon>
        <taxon>Ecdysozoa</taxon>
        <taxon>Arthropoda</taxon>
        <taxon>Hexapoda</taxon>
        <taxon>Collembola</taxon>
        <taxon>Entomobryomorpha</taxon>
        <taxon>Entomobryoidea</taxon>
        <taxon>Orchesellidae</taxon>
        <taxon>Orchesellinae</taxon>
        <taxon>Orchesella</taxon>
    </lineage>
</organism>